<organism evidence="3">
    <name type="scientific">Lotharella globosa</name>
    <dbReference type="NCBI Taxonomy" id="91324"/>
    <lineage>
        <taxon>Eukaryota</taxon>
        <taxon>Sar</taxon>
        <taxon>Rhizaria</taxon>
        <taxon>Cercozoa</taxon>
        <taxon>Chlorarachniophyceae</taxon>
        <taxon>Lotharella</taxon>
    </lineage>
</organism>
<feature type="compositionally biased region" description="Basic and acidic residues" evidence="1">
    <location>
        <begin position="835"/>
        <end position="857"/>
    </location>
</feature>
<feature type="region of interest" description="Disordered" evidence="1">
    <location>
        <begin position="1678"/>
        <end position="1713"/>
    </location>
</feature>
<dbReference type="InterPro" id="IPR036034">
    <property type="entry name" value="PDZ_sf"/>
</dbReference>
<gene>
    <name evidence="3" type="ORF">LGLO00237_LOCUS6719</name>
</gene>
<feature type="domain" description="Ubiquitin-like" evidence="2">
    <location>
        <begin position="85"/>
        <end position="153"/>
    </location>
</feature>
<feature type="region of interest" description="Disordered" evidence="1">
    <location>
        <begin position="215"/>
        <end position="302"/>
    </location>
</feature>
<accession>A0A7S3YK76</accession>
<dbReference type="InterPro" id="IPR000626">
    <property type="entry name" value="Ubiquitin-like_dom"/>
</dbReference>
<dbReference type="EMBL" id="HBIV01008913">
    <property type="protein sequence ID" value="CAE0654268.1"/>
    <property type="molecule type" value="Transcribed_RNA"/>
</dbReference>
<feature type="compositionally biased region" description="Acidic residues" evidence="1">
    <location>
        <begin position="277"/>
        <end position="286"/>
    </location>
</feature>
<feature type="compositionally biased region" description="Acidic residues" evidence="1">
    <location>
        <begin position="982"/>
        <end position="999"/>
    </location>
</feature>
<feature type="compositionally biased region" description="Polar residues" evidence="1">
    <location>
        <begin position="1678"/>
        <end position="1688"/>
    </location>
</feature>
<dbReference type="Gene3D" id="2.30.42.10">
    <property type="match status" value="1"/>
</dbReference>
<evidence type="ECO:0000256" key="1">
    <source>
        <dbReference type="SAM" id="MobiDB-lite"/>
    </source>
</evidence>
<reference evidence="3" key="1">
    <citation type="submission" date="2021-01" db="EMBL/GenBank/DDBJ databases">
        <authorList>
            <person name="Corre E."/>
            <person name="Pelletier E."/>
            <person name="Niang G."/>
            <person name="Scheremetjew M."/>
            <person name="Finn R."/>
            <person name="Kale V."/>
            <person name="Holt S."/>
            <person name="Cochrane G."/>
            <person name="Meng A."/>
            <person name="Brown T."/>
            <person name="Cohen L."/>
        </authorList>
    </citation>
    <scope>NUCLEOTIDE SEQUENCE</scope>
    <source>
        <strain evidence="3">CCCM811</strain>
    </source>
</reference>
<sequence>MNAMDTVLATSVTFSGADHGMILTGLLVTGCERGSQAQVNGVRKGWTVKSFDGKEVTSGKQLRTLISRASGQDRSYLLGFDNQVYEVVVKFMHTSGRNHVKLKLSPNDTVRTFKLRIESEYGIPSEYQRLYVNHRLANDRDLFRDLAYKSGVTPTKKKSGKKDTSYFEKALYICLDYRPLFDLPAESIAEAVDVMCSRGELPHIAYEETVDSKGVIHRRTSTRNIDSKGKDRTSVSGASSSDRSNSSLGNILRRPSIPVATTPLRTSDRSKGMEKIYEDDDEEDKEINDIETPASNSKRTRASGSKAKMSAILVYTGIRIRSAIWQAWWEWLFLHLAEQQHSEWMAKKTKEDAKIVTSQENAKWMPAQPFVFESLCGVGPPVLQNFRGTFAERHWEAIVLHACLGTQTWFSEIVYPNVDRKWLQTVKALEDLDGPDVFYDGNVILTSKNRQPTWGKRLDTMSLRQNSSKTKFGSLRVYRSPFAAVFQFEDTAEVMLFTSKERKQLEDLVAANSKGKPRTNRKARMVLRGLDGASVQVLCTRRDKREERTGVFKFIKAADYSPLFTPGAKLEPFRNCPFKGEACVKAGVKGKIGTSGIKFFRRELAESPQYHVIEKIKATIFEQYKEGGKAFVDRKLKPGPGAKTEWSLAVTREYMFDSLNKAVVQALLRQAGNGKSSKNRVIQSIAQDRRTRETRMKSMRERLGVLSNKFWWEIFQDDQLSLLPMSSLKARLKNFEPALYESLFIMLQNRKELQETYKRLKQLDSLAYGWWTLFWIDLRAKYGKKAPDPFDPDSPVRTITSQERTAELLRPINEVRNTIRLDVETMMKPKKQRKKETTKARRRSQRQEILKQQRRSDGSSPSDIHAVEVHARVSELVEYDKLRKFWRRYNLTPEGVWLAKNPDGSENETDMPPAHHIPERISDKLQKAVRQQLRFEKTVRKAKSTRTTLDGKVASAMDLISALSKQTASRGTNEKIESGYEISDEDDDDDERSSDDDESHDQKDLNPLLHRVRTASLGITPMRSLTPVLPFSHSFKTLTSIRDSVSSDGSHGDLLRIATRGMSGMGIDSDTFQEPFEDVDTDDDSDDLDHWLESAEPPGWCAGDRPARAPATGHGGKDVKHNKKAILKPAPPISACYCHGSAKRSLRKPSKSLRFADEAVIQAENGRDVKVVSDRDAATKTPVAVGVGDTVEVFSQPKGKWLRAVIISSHSEGSQHWLSCSFLDAPGYKEMYANSPNIRAMPRSRARGKSITLRDKESAPLALVQKESRLLLSGVPSMAGKTLSKESLRDVTKSLNKLRCPQSAVESIQAYEDIGFGQRWREPKGKPFQRVTILTKATHKEALFSRLCIIPPPPEHLKLLSISSRSVSHLEFSKKISEIRAPLGALQPAPVAIVREMSKRSDSTPKTNYTVSKFKSKSRQSKFHSLSMAVKTASRNFNSTRNVRTESGGDSVDEKIESVSDISDDELEDLIYEEDKLDAERLVQVNADETPPRGTDKQSWKQAFNRYEPEESEFLRVGAMAALIRREAVDAANPRSLGRTMKRAWKIPADYLQTVQVSVMERILQEHKDVIDFVAAIKILYKSRAKNIITMEKVGKMVQESIKISLKRVLRLMNHWDPVNKEFCRISFDAFYKLVLRSNGDLLGEYLKPIDSKAKRHEPMVFSPRTQGLSRLFSIQGEASSREVSLSPRSPRKQRSAKDIKKSKPAAENEFKDSKDFRESRILSL</sequence>
<proteinExistence type="predicted"/>
<feature type="compositionally biased region" description="Low complexity" evidence="1">
    <location>
        <begin position="234"/>
        <end position="247"/>
    </location>
</feature>
<feature type="compositionally biased region" description="Basic and acidic residues" evidence="1">
    <location>
        <begin position="266"/>
        <end position="276"/>
    </location>
</feature>
<name>A0A7S3YK76_9EUKA</name>
<feature type="compositionally biased region" description="Basic and acidic residues" evidence="1">
    <location>
        <begin position="1696"/>
        <end position="1713"/>
    </location>
</feature>
<feature type="region of interest" description="Disordered" evidence="1">
    <location>
        <begin position="1095"/>
        <end position="1120"/>
    </location>
</feature>
<dbReference type="Gene3D" id="3.10.20.90">
    <property type="entry name" value="Phosphatidylinositol 3-kinase Catalytic Subunit, Chain A, domain 1"/>
    <property type="match status" value="1"/>
</dbReference>
<protein>
    <recommendedName>
        <fullName evidence="2">Ubiquitin-like domain-containing protein</fullName>
    </recommendedName>
</protein>
<dbReference type="SUPFAM" id="SSF54236">
    <property type="entry name" value="Ubiquitin-like"/>
    <property type="match status" value="1"/>
</dbReference>
<evidence type="ECO:0000313" key="3">
    <source>
        <dbReference type="EMBL" id="CAE0654268.1"/>
    </source>
</evidence>
<dbReference type="PROSITE" id="PS50053">
    <property type="entry name" value="UBIQUITIN_2"/>
    <property type="match status" value="1"/>
</dbReference>
<evidence type="ECO:0000259" key="2">
    <source>
        <dbReference type="PROSITE" id="PS50053"/>
    </source>
</evidence>
<dbReference type="InterPro" id="IPR029071">
    <property type="entry name" value="Ubiquitin-like_domsf"/>
</dbReference>
<feature type="region of interest" description="Disordered" evidence="1">
    <location>
        <begin position="823"/>
        <end position="863"/>
    </location>
</feature>
<feature type="region of interest" description="Disordered" evidence="1">
    <location>
        <begin position="964"/>
        <end position="1007"/>
    </location>
</feature>